<feature type="domain" description="DUF3658" evidence="2">
    <location>
        <begin position="158"/>
        <end position="263"/>
    </location>
</feature>
<dbReference type="RefSeq" id="WP_274925448.1">
    <property type="nucleotide sequence ID" value="NZ_JAKELO010000002.1"/>
</dbReference>
<protein>
    <submittedName>
        <fullName evidence="3">DUF1835 domain-containing protein</fullName>
    </submittedName>
</protein>
<dbReference type="Pfam" id="PF08874">
    <property type="entry name" value="DUF1835"/>
    <property type="match status" value="1"/>
</dbReference>
<sequence>MHTGTQHITFSDSGRGTVRHALKDTDCSVISLPDDLGIGPIQSYNIETRIDFYTEMCPKGKFSGYADEMRTLSETFWKSASELYEKKVVWFSRRSVMEYAGFMEFLSQQDDLSRIEVVDLTDGITGDDGGIYGGEPYKIVTDAVGAMRPEMIVAALGTARPLSDDEGAYYSAVWARLQEENANLRSLWRGQLYSVEDDFYDDFICGLVPDEWIPAARVVGDTLGQLSDEYHQIGDNYIFSRVRHLAGTGVILCRGDQTSMRSLEVKQDCL</sequence>
<name>A0A9Q4KU32_9EURY</name>
<dbReference type="InterPro" id="IPR014973">
    <property type="entry name" value="DUF1835"/>
</dbReference>
<keyword evidence="4" id="KW-1185">Reference proteome</keyword>
<evidence type="ECO:0000259" key="2">
    <source>
        <dbReference type="Pfam" id="PF12395"/>
    </source>
</evidence>
<reference evidence="3" key="1">
    <citation type="submission" date="2022-01" db="EMBL/GenBank/DDBJ databases">
        <title>Draft genome of Methanogenium marinum DSM 15558.</title>
        <authorList>
            <person name="Chen S.-C."/>
            <person name="You Y.-T."/>
        </authorList>
    </citation>
    <scope>NUCLEOTIDE SEQUENCE</scope>
    <source>
        <strain evidence="3">DSM 15558</strain>
    </source>
</reference>
<evidence type="ECO:0000259" key="1">
    <source>
        <dbReference type="Pfam" id="PF08874"/>
    </source>
</evidence>
<proteinExistence type="predicted"/>
<dbReference type="EMBL" id="JAKELO010000002">
    <property type="protein sequence ID" value="MDE4908837.1"/>
    <property type="molecule type" value="Genomic_DNA"/>
</dbReference>
<comment type="caution">
    <text evidence="3">The sequence shown here is derived from an EMBL/GenBank/DDBJ whole genome shotgun (WGS) entry which is preliminary data.</text>
</comment>
<dbReference type="AlphaFoldDB" id="A0A9Q4KU32"/>
<dbReference type="Proteomes" id="UP001143747">
    <property type="component" value="Unassembled WGS sequence"/>
</dbReference>
<dbReference type="InterPro" id="IPR022123">
    <property type="entry name" value="DUF3658"/>
</dbReference>
<organism evidence="3 4">
    <name type="scientific">Methanogenium marinum</name>
    <dbReference type="NCBI Taxonomy" id="348610"/>
    <lineage>
        <taxon>Archaea</taxon>
        <taxon>Methanobacteriati</taxon>
        <taxon>Methanobacteriota</taxon>
        <taxon>Stenosarchaea group</taxon>
        <taxon>Methanomicrobia</taxon>
        <taxon>Methanomicrobiales</taxon>
        <taxon>Methanomicrobiaceae</taxon>
        <taxon>Methanogenium</taxon>
    </lineage>
</organism>
<accession>A0A9Q4KU32</accession>
<evidence type="ECO:0000313" key="4">
    <source>
        <dbReference type="Proteomes" id="UP001143747"/>
    </source>
</evidence>
<gene>
    <name evidence="3" type="ORF">L0665_09480</name>
</gene>
<dbReference type="Pfam" id="PF12395">
    <property type="entry name" value="DUF3658"/>
    <property type="match status" value="1"/>
</dbReference>
<feature type="domain" description="DUF1835" evidence="1">
    <location>
        <begin position="7"/>
        <end position="92"/>
    </location>
</feature>
<evidence type="ECO:0000313" key="3">
    <source>
        <dbReference type="EMBL" id="MDE4908837.1"/>
    </source>
</evidence>